<proteinExistence type="predicted"/>
<dbReference type="AlphaFoldDB" id="A0A076F0F7"/>
<evidence type="ECO:0000259" key="1">
    <source>
        <dbReference type="Pfam" id="PF13193"/>
    </source>
</evidence>
<dbReference type="Pfam" id="PF13193">
    <property type="entry name" value="AMP-binding_C"/>
    <property type="match status" value="1"/>
</dbReference>
<dbReference type="Proteomes" id="UP000028488">
    <property type="component" value="Plasmid pPDG2"/>
</dbReference>
<dbReference type="InterPro" id="IPR045851">
    <property type="entry name" value="AMP-bd_C_sf"/>
</dbReference>
<dbReference type="Gene3D" id="3.30.300.30">
    <property type="match status" value="1"/>
</dbReference>
<feature type="domain" description="AMP-binding enzyme C-terminal" evidence="1">
    <location>
        <begin position="7"/>
        <end position="81"/>
    </location>
</feature>
<accession>A0A076F0F7</accession>
<organism evidence="2 3">
    <name type="scientific">Rhodococcus opacus</name>
    <name type="common">Nocardia opaca</name>
    <dbReference type="NCBI Taxonomy" id="37919"/>
    <lineage>
        <taxon>Bacteria</taxon>
        <taxon>Bacillati</taxon>
        <taxon>Actinomycetota</taxon>
        <taxon>Actinomycetes</taxon>
        <taxon>Mycobacteriales</taxon>
        <taxon>Nocardiaceae</taxon>
        <taxon>Rhodococcus</taxon>
    </lineage>
</organism>
<dbReference type="InterPro" id="IPR025110">
    <property type="entry name" value="AMP-bd_C"/>
</dbReference>
<evidence type="ECO:0000313" key="3">
    <source>
        <dbReference type="Proteomes" id="UP000028488"/>
    </source>
</evidence>
<evidence type="ECO:0000313" key="2">
    <source>
        <dbReference type="EMBL" id="AII10912.1"/>
    </source>
</evidence>
<geneLocation type="plasmid" evidence="2 3">
    <name>pPDG2</name>
</geneLocation>
<dbReference type="SUPFAM" id="SSF56801">
    <property type="entry name" value="Acetyl-CoA synthetase-like"/>
    <property type="match status" value="1"/>
</dbReference>
<protein>
    <recommendedName>
        <fullName evidence="1">AMP-binding enzyme C-terminal domain-containing protein</fullName>
    </recommendedName>
</protein>
<gene>
    <name evidence="2" type="ORF">EP51_43030</name>
</gene>
<dbReference type="EMBL" id="CP008949">
    <property type="protein sequence ID" value="AII10912.1"/>
    <property type="molecule type" value="Genomic_DNA"/>
</dbReference>
<keyword evidence="2" id="KW-0614">Plasmid</keyword>
<sequence>MRIHFVEVESGLAAHPQTLMAAVYGVADPEWRVPVKAVVVRGTRMRTVRRELIGYLHERLAHYKCPRIVESDELPKSGSRKNLRILRDLDAKST</sequence>
<reference evidence="2 3" key="1">
    <citation type="submission" date="2014-07" db="EMBL/GenBank/DDBJ databases">
        <title>Genome Sequence of Rhodococcus opacus Strain R7, a Biodegrader of Mono- and Polycyclic Aromatic Hydrocarbons.</title>
        <authorList>
            <person name="Di Gennaro P."/>
            <person name="Zampolli J."/>
            <person name="Presti I."/>
            <person name="Cappelletti M."/>
            <person name="D'Ursi P."/>
            <person name="Orro A."/>
            <person name="Mezzelani A."/>
            <person name="Milanesi L."/>
        </authorList>
    </citation>
    <scope>NUCLEOTIDE SEQUENCE [LARGE SCALE GENOMIC DNA]</scope>
    <source>
        <strain evidence="2 3">R7</strain>
        <plasmid evidence="2">pPDG2</plasmid>
    </source>
</reference>
<name>A0A076F0F7_RHOOP</name>